<dbReference type="SUPFAM" id="SSF54427">
    <property type="entry name" value="NTF2-like"/>
    <property type="match status" value="1"/>
</dbReference>
<feature type="domain" description="SnoaL-like" evidence="1">
    <location>
        <begin position="26"/>
        <end position="127"/>
    </location>
</feature>
<proteinExistence type="predicted"/>
<accession>A0AAU2HAN3</accession>
<gene>
    <name evidence="2" type="ORF">OHV25_34490</name>
</gene>
<sequence>MDTDATGDEGRADGRALDRAAMEAAVRLYFEACNKVDRDLFAQCLSEHVVHYLAAGMSGPIAGIDPVVERWGADVRANHSSWAVDAVYADEHSRTAVCEWTAFKPRLGKVLRGAEVYRFDDSGLIDEVRIYYASRRDDTVPVNELEGFPYTERGFAT</sequence>
<name>A0AAU2HAN3_9ACTN</name>
<dbReference type="Pfam" id="PF12680">
    <property type="entry name" value="SnoaL_2"/>
    <property type="match status" value="1"/>
</dbReference>
<evidence type="ECO:0000259" key="1">
    <source>
        <dbReference type="Pfam" id="PF12680"/>
    </source>
</evidence>
<protein>
    <submittedName>
        <fullName evidence="2">Nuclear transport factor 2 family protein</fullName>
    </submittedName>
</protein>
<reference evidence="2" key="1">
    <citation type="submission" date="2022-10" db="EMBL/GenBank/DDBJ databases">
        <title>The complete genomes of actinobacterial strains from the NBC collection.</title>
        <authorList>
            <person name="Joergensen T.S."/>
            <person name="Alvarez Arevalo M."/>
            <person name="Sterndorff E.B."/>
            <person name="Faurdal D."/>
            <person name="Vuksanovic O."/>
            <person name="Mourched A.-S."/>
            <person name="Charusanti P."/>
            <person name="Shaw S."/>
            <person name="Blin K."/>
            <person name="Weber T."/>
        </authorList>
    </citation>
    <scope>NUCLEOTIDE SEQUENCE</scope>
    <source>
        <strain evidence="2">NBC_00060</strain>
    </source>
</reference>
<evidence type="ECO:0000313" key="2">
    <source>
        <dbReference type="EMBL" id="WTU44329.1"/>
    </source>
</evidence>
<dbReference type="AlphaFoldDB" id="A0AAU2HAN3"/>
<dbReference type="InterPro" id="IPR037401">
    <property type="entry name" value="SnoaL-like"/>
</dbReference>
<dbReference type="InterPro" id="IPR032710">
    <property type="entry name" value="NTF2-like_dom_sf"/>
</dbReference>
<dbReference type="EMBL" id="CP108253">
    <property type="protein sequence ID" value="WTU44329.1"/>
    <property type="molecule type" value="Genomic_DNA"/>
</dbReference>
<organism evidence="2">
    <name type="scientific">Streptomyces sp. NBC_00060</name>
    <dbReference type="NCBI Taxonomy" id="2975636"/>
    <lineage>
        <taxon>Bacteria</taxon>
        <taxon>Bacillati</taxon>
        <taxon>Actinomycetota</taxon>
        <taxon>Actinomycetes</taxon>
        <taxon>Kitasatosporales</taxon>
        <taxon>Streptomycetaceae</taxon>
        <taxon>Streptomyces</taxon>
    </lineage>
</organism>
<dbReference type="Gene3D" id="3.10.450.50">
    <property type="match status" value="1"/>
</dbReference>